<name>A0ABW3JPD3_9FLAO</name>
<accession>A0ABW3JPD3</accession>
<keyword evidence="2" id="KW-1185">Reference proteome</keyword>
<gene>
    <name evidence="1" type="ORF">ACFQ1U_03240</name>
</gene>
<organism evidence="1 2">
    <name type="scientific">Tenacibaculum geojense</name>
    <dbReference type="NCBI Taxonomy" id="915352"/>
    <lineage>
        <taxon>Bacteria</taxon>
        <taxon>Pseudomonadati</taxon>
        <taxon>Bacteroidota</taxon>
        <taxon>Flavobacteriia</taxon>
        <taxon>Flavobacteriales</taxon>
        <taxon>Flavobacteriaceae</taxon>
        <taxon>Tenacibaculum</taxon>
    </lineage>
</organism>
<evidence type="ECO:0000313" key="2">
    <source>
        <dbReference type="Proteomes" id="UP001597062"/>
    </source>
</evidence>
<proteinExistence type="predicted"/>
<dbReference type="RefSeq" id="WP_386105264.1">
    <property type="nucleotide sequence ID" value="NZ_JBHTJR010000019.1"/>
</dbReference>
<protein>
    <recommendedName>
        <fullName evidence="3">Auto-transporter adhesin head GIN domain-containing protein</fullName>
    </recommendedName>
</protein>
<dbReference type="EMBL" id="JBHTJR010000019">
    <property type="protein sequence ID" value="MFD0992209.1"/>
    <property type="molecule type" value="Genomic_DNA"/>
</dbReference>
<evidence type="ECO:0008006" key="3">
    <source>
        <dbReference type="Google" id="ProtNLM"/>
    </source>
</evidence>
<dbReference type="Proteomes" id="UP001597062">
    <property type="component" value="Unassembled WGS sequence"/>
</dbReference>
<comment type="caution">
    <text evidence="1">The sequence shown here is derived from an EMBL/GenBank/DDBJ whole genome shotgun (WGS) entry which is preliminary data.</text>
</comment>
<evidence type="ECO:0000313" key="1">
    <source>
        <dbReference type="EMBL" id="MFD0992209.1"/>
    </source>
</evidence>
<reference evidence="2" key="1">
    <citation type="journal article" date="2019" name="Int. J. Syst. Evol. Microbiol.">
        <title>The Global Catalogue of Microorganisms (GCM) 10K type strain sequencing project: providing services to taxonomists for standard genome sequencing and annotation.</title>
        <authorList>
            <consortium name="The Broad Institute Genomics Platform"/>
            <consortium name="The Broad Institute Genome Sequencing Center for Infectious Disease"/>
            <person name="Wu L."/>
            <person name="Ma J."/>
        </authorList>
    </citation>
    <scope>NUCLEOTIDE SEQUENCE [LARGE SCALE GENOMIC DNA]</scope>
    <source>
        <strain evidence="2">CCUG 60527</strain>
    </source>
</reference>
<sequence>MKWILVICISFLTWNTNAQERKLLNLQNNVKLSVKEGKLFYQSPKGEGVYNLSASEKSYINNKVQSFKSKSIVGEDSVIQTVNPNKLLVNGNYYDLDLFLSDASFSKIKQLLVKLDVVKNEVISTTN</sequence>